<evidence type="ECO:0000256" key="1">
    <source>
        <dbReference type="SAM" id="MobiDB-lite"/>
    </source>
</evidence>
<dbReference type="AlphaFoldDB" id="A0A2A6BZ41"/>
<accession>A0A8R1YWW4</accession>
<dbReference type="Proteomes" id="UP000005239">
    <property type="component" value="Unassembled WGS sequence"/>
</dbReference>
<evidence type="ECO:0000313" key="2">
    <source>
        <dbReference type="EnsemblMetazoa" id="PPA39946.1"/>
    </source>
</evidence>
<feature type="compositionally biased region" description="Basic residues" evidence="1">
    <location>
        <begin position="9"/>
        <end position="21"/>
    </location>
</feature>
<accession>A0A2A6BZ41</accession>
<proteinExistence type="predicted"/>
<evidence type="ECO:0000313" key="3">
    <source>
        <dbReference type="Proteomes" id="UP000005239"/>
    </source>
</evidence>
<protein>
    <submittedName>
        <fullName evidence="2">Uncharacterized protein</fullName>
    </submittedName>
</protein>
<organism evidence="2 3">
    <name type="scientific">Pristionchus pacificus</name>
    <name type="common">Parasitic nematode worm</name>
    <dbReference type="NCBI Taxonomy" id="54126"/>
    <lineage>
        <taxon>Eukaryota</taxon>
        <taxon>Metazoa</taxon>
        <taxon>Ecdysozoa</taxon>
        <taxon>Nematoda</taxon>
        <taxon>Chromadorea</taxon>
        <taxon>Rhabditida</taxon>
        <taxon>Rhabditina</taxon>
        <taxon>Diplogasteromorpha</taxon>
        <taxon>Diplogasteroidea</taxon>
        <taxon>Neodiplogasteridae</taxon>
        <taxon>Pristionchus</taxon>
    </lineage>
</organism>
<feature type="region of interest" description="Disordered" evidence="1">
    <location>
        <begin position="1"/>
        <end position="39"/>
    </location>
</feature>
<reference evidence="3" key="1">
    <citation type="journal article" date="2008" name="Nat. Genet.">
        <title>The Pristionchus pacificus genome provides a unique perspective on nematode lifestyle and parasitism.</title>
        <authorList>
            <person name="Dieterich C."/>
            <person name="Clifton S.W."/>
            <person name="Schuster L.N."/>
            <person name="Chinwalla A."/>
            <person name="Delehaunty K."/>
            <person name="Dinkelacker I."/>
            <person name="Fulton L."/>
            <person name="Fulton R."/>
            <person name="Godfrey J."/>
            <person name="Minx P."/>
            <person name="Mitreva M."/>
            <person name="Roeseler W."/>
            <person name="Tian H."/>
            <person name="Witte H."/>
            <person name="Yang S.P."/>
            <person name="Wilson R.K."/>
            <person name="Sommer R.J."/>
        </authorList>
    </citation>
    <scope>NUCLEOTIDE SEQUENCE [LARGE SCALE GENOMIC DNA]</scope>
    <source>
        <strain evidence="3">PS312</strain>
    </source>
</reference>
<dbReference type="EnsemblMetazoa" id="PPA39946.1">
    <property type="protein sequence ID" value="PPA39946.1"/>
    <property type="gene ID" value="WBGene00278315"/>
</dbReference>
<sequence length="194" mass="22791">MTTGGSKGSKSKSKGKHRTRRAKEDASSPKSTLRKPPVNVMVPAATNKQDQQLLENKKEFDRRYGLDFPVPILKNSNDLISRTVAKYLDEIVDTLENRYHEKGMRRQLRTGRRNEYLRIHCVSLLLFEFSENSALYSEFCKEVKVFNGDHCNRIRSIRRMSPIDREIYERERRARDAERLRMQQEGNKNGEEDR</sequence>
<reference evidence="2" key="2">
    <citation type="submission" date="2022-06" db="UniProtKB">
        <authorList>
            <consortium name="EnsemblMetazoa"/>
        </authorList>
    </citation>
    <scope>IDENTIFICATION</scope>
    <source>
        <strain evidence="2">PS312</strain>
    </source>
</reference>
<keyword evidence="3" id="KW-1185">Reference proteome</keyword>
<gene>
    <name evidence="2" type="primary">WBGene00278315</name>
</gene>
<name>A0A2A6BZ41_PRIPA</name>